<dbReference type="PANTHER" id="PTHR31549:SF80">
    <property type="entry name" value="OS12G0481000 PROTEIN"/>
    <property type="match status" value="1"/>
</dbReference>
<sequence length="225" mass="25896">MEDHKQRALLHFLKRSGKPLRSFVESLAKDLQQLRDCYELLDPRWQDDDHKFMQLMILDGCFMLEISCLDTHTMEDYAETDPIFSNHGQIHIIPFIKRDMLMLENQLPMQVLHSLVDVDSNGTMDDEFVNKLILKFNTSNMPISFVGSCLHVLKVYRKSLLSDIPSCRQKKNVTSISDHTTKMGTTSLDSQWSSTNPKSDSRKVKLLASRIIHSMEGSLSYQLSS</sequence>
<dbReference type="InterPro" id="IPR004158">
    <property type="entry name" value="DUF247_pln"/>
</dbReference>
<dbReference type="EMBL" id="JABEZV010000006">
    <property type="protein sequence ID" value="MBA0712250.1"/>
    <property type="molecule type" value="Genomic_DNA"/>
</dbReference>
<dbReference type="Proteomes" id="UP000593574">
    <property type="component" value="Unassembled WGS sequence"/>
</dbReference>
<dbReference type="PANTHER" id="PTHR31549">
    <property type="entry name" value="PROTEIN, PUTATIVE (DUF247)-RELATED-RELATED"/>
    <property type="match status" value="1"/>
</dbReference>
<keyword evidence="2" id="KW-1185">Reference proteome</keyword>
<reference evidence="1 2" key="1">
    <citation type="journal article" date="2019" name="Genome Biol. Evol.">
        <title>Insights into the evolution of the New World diploid cottons (Gossypium, subgenus Houzingenia) based on genome sequencing.</title>
        <authorList>
            <person name="Grover C.E."/>
            <person name="Arick M.A. 2nd"/>
            <person name="Thrash A."/>
            <person name="Conover J.L."/>
            <person name="Sanders W.S."/>
            <person name="Peterson D.G."/>
            <person name="Frelichowski J.E."/>
            <person name="Scheffler J.A."/>
            <person name="Scheffler B.E."/>
            <person name="Wendel J.F."/>
        </authorList>
    </citation>
    <scope>NUCLEOTIDE SEQUENCE [LARGE SCALE GENOMIC DNA]</scope>
    <source>
        <strain evidence="1">4</strain>
        <tissue evidence="1">Leaf</tissue>
    </source>
</reference>
<name>A0A7J8ZKV0_9ROSI</name>
<dbReference type="AlphaFoldDB" id="A0A7J8ZKV0"/>
<accession>A0A7J8ZKV0</accession>
<protein>
    <submittedName>
        <fullName evidence="1">Uncharacterized protein</fullName>
    </submittedName>
</protein>
<dbReference type="Pfam" id="PF03140">
    <property type="entry name" value="DUF247"/>
    <property type="match status" value="1"/>
</dbReference>
<organism evidence="1 2">
    <name type="scientific">Gossypium laxum</name>
    <dbReference type="NCBI Taxonomy" id="34288"/>
    <lineage>
        <taxon>Eukaryota</taxon>
        <taxon>Viridiplantae</taxon>
        <taxon>Streptophyta</taxon>
        <taxon>Embryophyta</taxon>
        <taxon>Tracheophyta</taxon>
        <taxon>Spermatophyta</taxon>
        <taxon>Magnoliopsida</taxon>
        <taxon>eudicotyledons</taxon>
        <taxon>Gunneridae</taxon>
        <taxon>Pentapetalae</taxon>
        <taxon>rosids</taxon>
        <taxon>malvids</taxon>
        <taxon>Malvales</taxon>
        <taxon>Malvaceae</taxon>
        <taxon>Malvoideae</taxon>
        <taxon>Gossypium</taxon>
    </lineage>
</organism>
<comment type="caution">
    <text evidence="1">The sequence shown here is derived from an EMBL/GenBank/DDBJ whole genome shotgun (WGS) entry which is preliminary data.</text>
</comment>
<evidence type="ECO:0000313" key="2">
    <source>
        <dbReference type="Proteomes" id="UP000593574"/>
    </source>
</evidence>
<gene>
    <name evidence="1" type="ORF">Golax_011362</name>
</gene>
<proteinExistence type="predicted"/>
<evidence type="ECO:0000313" key="1">
    <source>
        <dbReference type="EMBL" id="MBA0712250.1"/>
    </source>
</evidence>